<dbReference type="PANTHER" id="PTHR42685">
    <property type="entry name" value="GERANYLGERANYL DIPHOSPHATE REDUCTASE"/>
    <property type="match status" value="1"/>
</dbReference>
<dbReference type="InterPro" id="IPR011777">
    <property type="entry name" value="Geranylgeranyl_Rdtase_fam"/>
</dbReference>
<protein>
    <recommendedName>
        <fullName evidence="3">FAD-binding domain-containing protein</fullName>
    </recommendedName>
</protein>
<dbReference type="AlphaFoldDB" id="A0A1F4S4A0"/>
<gene>
    <name evidence="1" type="ORF">A2290_03220</name>
</gene>
<proteinExistence type="predicted"/>
<comment type="caution">
    <text evidence="1">The sequence shown here is derived from an EMBL/GenBank/DDBJ whole genome shotgun (WGS) entry which is preliminary data.</text>
</comment>
<accession>A0A1F4S4A0</accession>
<dbReference type="Proteomes" id="UP000177905">
    <property type="component" value="Unassembled WGS sequence"/>
</dbReference>
<dbReference type="SUPFAM" id="SSF51905">
    <property type="entry name" value="FAD/NAD(P)-binding domain"/>
    <property type="match status" value="1"/>
</dbReference>
<dbReference type="PANTHER" id="PTHR42685:SF21">
    <property type="entry name" value="DEHYDROGENASE (FLAVOPROTEIN)-LIKE PROTEIN"/>
    <property type="match status" value="1"/>
</dbReference>
<name>A0A1F4S4A0_UNCSA</name>
<dbReference type="GO" id="GO:0016628">
    <property type="term" value="F:oxidoreductase activity, acting on the CH-CH group of donors, NAD or NADP as acceptor"/>
    <property type="evidence" value="ECO:0007669"/>
    <property type="project" value="InterPro"/>
</dbReference>
<dbReference type="InterPro" id="IPR036188">
    <property type="entry name" value="FAD/NAD-bd_sf"/>
</dbReference>
<sequence length="381" mass="42767">MIKKDDKPPKIVIVGAGPVGCYLGQMLKHYGFNPLLLEEHSEVGRPVSCAGIVGKDVFSDTIIPVPKKSILNKIDGAKVVFNGSAFLLKRPSVAYIIDRAEFDKSLSEGLDIEFNTKAEKIEKVGAGYNVITTNGEYYADILVGADGPYSRVRKLLRLNENIKLYKGLQYRIRKEIPDKDRVEVSYIKPFSLFTWLIPEGNDIVRIGTISDNPIHEIESFMADRNIKGEIVEKNAGPVPIGTCDLVKENAALVGDAACQVKPITAGGIFYGIKSAEILARAIKNEDLKAYAREWEEEFGKEIRLCLLMRYTMENIDKEVLKKVFEYVKDNAQLIENMGDFENHSSVLWSLITNPRTYPTIGSVFMGVLKKPKILMRFLKRK</sequence>
<dbReference type="EMBL" id="MEUA01000023">
    <property type="protein sequence ID" value="OGC15265.1"/>
    <property type="molecule type" value="Genomic_DNA"/>
</dbReference>
<dbReference type="Gene3D" id="3.50.50.60">
    <property type="entry name" value="FAD/NAD(P)-binding domain"/>
    <property type="match status" value="1"/>
</dbReference>
<evidence type="ECO:0000313" key="2">
    <source>
        <dbReference type="Proteomes" id="UP000177905"/>
    </source>
</evidence>
<dbReference type="PRINTS" id="PR00420">
    <property type="entry name" value="RNGMNOXGNASE"/>
</dbReference>
<dbReference type="NCBIfam" id="TIGR02032">
    <property type="entry name" value="GG-red-SF"/>
    <property type="match status" value="1"/>
</dbReference>
<reference evidence="1 2" key="1">
    <citation type="journal article" date="2016" name="Nat. Commun.">
        <title>Thousands of microbial genomes shed light on interconnected biogeochemical processes in an aquifer system.</title>
        <authorList>
            <person name="Anantharaman K."/>
            <person name="Brown C.T."/>
            <person name="Hug L.A."/>
            <person name="Sharon I."/>
            <person name="Castelle C.J."/>
            <person name="Probst A.J."/>
            <person name="Thomas B.C."/>
            <person name="Singh A."/>
            <person name="Wilkins M.J."/>
            <person name="Karaoz U."/>
            <person name="Brodie E.L."/>
            <person name="Williams K.H."/>
            <person name="Hubbard S.S."/>
            <person name="Banfield J.F."/>
        </authorList>
    </citation>
    <scope>NUCLEOTIDE SEQUENCE [LARGE SCALE GENOMIC DNA]</scope>
</reference>
<evidence type="ECO:0000313" key="1">
    <source>
        <dbReference type="EMBL" id="OGC15265.1"/>
    </source>
</evidence>
<organism evidence="1 2">
    <name type="scientific">candidate division WOR-1 bacterium RIFOXYB2_FULL_36_35</name>
    <dbReference type="NCBI Taxonomy" id="1802578"/>
    <lineage>
        <taxon>Bacteria</taxon>
        <taxon>Bacillati</taxon>
        <taxon>Saganbacteria</taxon>
    </lineage>
</organism>
<dbReference type="InterPro" id="IPR050407">
    <property type="entry name" value="Geranylgeranyl_reductase"/>
</dbReference>
<evidence type="ECO:0008006" key="3">
    <source>
        <dbReference type="Google" id="ProtNLM"/>
    </source>
</evidence>